<comment type="function">
    <text evidence="7">Catalyzes the transfer of the diacylglyceryl group from phosphatidylglycerol to the sulfhydryl group of the N-terminal cysteine of a prolipoprotein, the first step in the formation of mature lipoproteins.</text>
</comment>
<organism evidence="8 9">
    <name type="scientific">Candidatus Anaerobiospirillum pullistercoris</name>
    <dbReference type="NCBI Taxonomy" id="2838452"/>
    <lineage>
        <taxon>Bacteria</taxon>
        <taxon>Pseudomonadati</taxon>
        <taxon>Pseudomonadota</taxon>
        <taxon>Gammaproteobacteria</taxon>
        <taxon>Aeromonadales</taxon>
        <taxon>Succinivibrionaceae</taxon>
        <taxon>Anaerobiospirillum</taxon>
    </lineage>
</organism>
<dbReference type="GO" id="GO:0042158">
    <property type="term" value="P:lipoprotein biosynthetic process"/>
    <property type="evidence" value="ECO:0007669"/>
    <property type="project" value="UniProtKB-UniRule"/>
</dbReference>
<feature type="transmembrane region" description="Helical" evidence="7">
    <location>
        <begin position="176"/>
        <end position="193"/>
    </location>
</feature>
<comment type="similarity">
    <text evidence="1 7">Belongs to the Lgt family.</text>
</comment>
<proteinExistence type="inferred from homology"/>
<dbReference type="NCBIfam" id="TIGR00544">
    <property type="entry name" value="lgt"/>
    <property type="match status" value="1"/>
</dbReference>
<dbReference type="InterPro" id="IPR001640">
    <property type="entry name" value="Lgt"/>
</dbReference>
<reference evidence="8" key="1">
    <citation type="journal article" date="2021" name="PeerJ">
        <title>Extensive microbial diversity within the chicken gut microbiome revealed by metagenomics and culture.</title>
        <authorList>
            <person name="Gilroy R."/>
            <person name="Ravi A."/>
            <person name="Getino M."/>
            <person name="Pursley I."/>
            <person name="Horton D.L."/>
            <person name="Alikhan N.F."/>
            <person name="Baker D."/>
            <person name="Gharbi K."/>
            <person name="Hall N."/>
            <person name="Watson M."/>
            <person name="Adriaenssens E.M."/>
            <person name="Foster-Nyarko E."/>
            <person name="Jarju S."/>
            <person name="Secka A."/>
            <person name="Antonio M."/>
            <person name="Oren A."/>
            <person name="Chaudhuri R.R."/>
            <person name="La Ragione R."/>
            <person name="Hildebrand F."/>
            <person name="Pallen M.J."/>
        </authorList>
    </citation>
    <scope>NUCLEOTIDE SEQUENCE</scope>
    <source>
        <strain evidence="8">USASDec5-558</strain>
    </source>
</reference>
<evidence type="ECO:0000313" key="9">
    <source>
        <dbReference type="Proteomes" id="UP000886829"/>
    </source>
</evidence>
<accession>A0A9D1WEC3</accession>
<feature type="transmembrane region" description="Helical" evidence="7">
    <location>
        <begin position="200"/>
        <end position="216"/>
    </location>
</feature>
<keyword evidence="5 7" id="KW-1133">Transmembrane helix</keyword>
<dbReference type="EC" id="2.5.1.145" evidence="7"/>
<keyword evidence="4 7" id="KW-0812">Transmembrane</keyword>
<reference evidence="8" key="2">
    <citation type="submission" date="2021-04" db="EMBL/GenBank/DDBJ databases">
        <authorList>
            <person name="Gilroy R."/>
        </authorList>
    </citation>
    <scope>NUCLEOTIDE SEQUENCE</scope>
    <source>
        <strain evidence="8">USASDec5-558</strain>
    </source>
</reference>
<evidence type="ECO:0000256" key="5">
    <source>
        <dbReference type="ARBA" id="ARBA00022989"/>
    </source>
</evidence>
<evidence type="ECO:0000256" key="4">
    <source>
        <dbReference type="ARBA" id="ARBA00022692"/>
    </source>
</evidence>
<dbReference type="Proteomes" id="UP000886829">
    <property type="component" value="Unassembled WGS sequence"/>
</dbReference>
<comment type="subcellular location">
    <subcellularLocation>
        <location evidence="7">Cell membrane</location>
        <topology evidence="7">Multi-pass membrane protein</topology>
    </subcellularLocation>
</comment>
<dbReference type="PROSITE" id="PS01311">
    <property type="entry name" value="LGT"/>
    <property type="match status" value="1"/>
</dbReference>
<feature type="transmembrane region" description="Helical" evidence="7">
    <location>
        <begin position="52"/>
        <end position="74"/>
    </location>
</feature>
<gene>
    <name evidence="7 8" type="primary">lgt</name>
    <name evidence="8" type="ORF">H9850_09135</name>
</gene>
<feature type="transmembrane region" description="Helical" evidence="7">
    <location>
        <begin position="121"/>
        <end position="139"/>
    </location>
</feature>
<comment type="catalytic activity">
    <reaction evidence="7">
        <text>L-cysteinyl-[prolipoprotein] + a 1,2-diacyl-sn-glycero-3-phospho-(1'-sn-glycerol) = an S-1,2-diacyl-sn-glyceryl-L-cysteinyl-[prolipoprotein] + sn-glycerol 1-phosphate + H(+)</text>
        <dbReference type="Rhea" id="RHEA:56712"/>
        <dbReference type="Rhea" id="RHEA-COMP:14679"/>
        <dbReference type="Rhea" id="RHEA-COMP:14680"/>
        <dbReference type="ChEBI" id="CHEBI:15378"/>
        <dbReference type="ChEBI" id="CHEBI:29950"/>
        <dbReference type="ChEBI" id="CHEBI:57685"/>
        <dbReference type="ChEBI" id="CHEBI:64716"/>
        <dbReference type="ChEBI" id="CHEBI:140658"/>
        <dbReference type="EC" id="2.5.1.145"/>
    </reaction>
</comment>
<dbReference type="PANTHER" id="PTHR30589">
    <property type="entry name" value="PROLIPOPROTEIN DIACYLGLYCERYL TRANSFERASE"/>
    <property type="match status" value="1"/>
</dbReference>
<evidence type="ECO:0000256" key="1">
    <source>
        <dbReference type="ARBA" id="ARBA00007150"/>
    </source>
</evidence>
<dbReference type="HAMAP" id="MF_01147">
    <property type="entry name" value="Lgt"/>
    <property type="match status" value="1"/>
</dbReference>
<evidence type="ECO:0000256" key="6">
    <source>
        <dbReference type="ARBA" id="ARBA00023136"/>
    </source>
</evidence>
<comment type="caution">
    <text evidence="8">The sequence shown here is derived from an EMBL/GenBank/DDBJ whole genome shotgun (WGS) entry which is preliminary data.</text>
</comment>
<dbReference type="GO" id="GO:0008961">
    <property type="term" value="F:phosphatidylglycerol-prolipoprotein diacylglyceryl transferase activity"/>
    <property type="evidence" value="ECO:0007669"/>
    <property type="project" value="UniProtKB-UniRule"/>
</dbReference>
<sequence>MFIWDGDPVALRLGPVLFRWYGLLFAGGFIIGYFMMYAMFKRAKYNTDDLDRMLIYIFLGTLIGARLAHCLIYEPDFYLSNPLEILYIWKGGLASHGGTLGVVLAFFIFIKRSKKYSFFEIADMLTVPIALVCTFIRIGNFMNSEILGKPTYGDFGVIFARLGEDFPRYPAQLFEAGAYFATFIILTILYFVWQRRPRGFMLGLLLFLIYTARFFIEPFKEEQADYSTHMALNVGQLLSIPFIIGALLIMLISWLYARKQAQKH</sequence>
<keyword evidence="6 7" id="KW-0472">Membrane</keyword>
<keyword evidence="2 7" id="KW-1003">Cell membrane</keyword>
<evidence type="ECO:0000256" key="7">
    <source>
        <dbReference type="HAMAP-Rule" id="MF_01147"/>
    </source>
</evidence>
<feature type="transmembrane region" description="Helical" evidence="7">
    <location>
        <begin position="20"/>
        <end position="40"/>
    </location>
</feature>
<feature type="transmembrane region" description="Helical" evidence="7">
    <location>
        <begin position="86"/>
        <end position="109"/>
    </location>
</feature>
<feature type="binding site" evidence="7">
    <location>
        <position position="137"/>
    </location>
    <ligand>
        <name>a 1,2-diacyl-sn-glycero-3-phospho-(1'-sn-glycerol)</name>
        <dbReference type="ChEBI" id="CHEBI:64716"/>
    </ligand>
</feature>
<dbReference type="GO" id="GO:0005886">
    <property type="term" value="C:plasma membrane"/>
    <property type="evidence" value="ECO:0007669"/>
    <property type="project" value="UniProtKB-SubCell"/>
</dbReference>
<name>A0A9D1WEC3_9GAMM</name>
<comment type="pathway">
    <text evidence="7">Protein modification; lipoprotein biosynthesis (diacylglyceryl transfer).</text>
</comment>
<feature type="transmembrane region" description="Helical" evidence="7">
    <location>
        <begin position="236"/>
        <end position="257"/>
    </location>
</feature>
<evidence type="ECO:0000256" key="2">
    <source>
        <dbReference type="ARBA" id="ARBA00022475"/>
    </source>
</evidence>
<evidence type="ECO:0000256" key="3">
    <source>
        <dbReference type="ARBA" id="ARBA00022679"/>
    </source>
</evidence>
<dbReference type="Pfam" id="PF01790">
    <property type="entry name" value="LGT"/>
    <property type="match status" value="1"/>
</dbReference>
<protein>
    <recommendedName>
        <fullName evidence="7">Phosphatidylglycerol--prolipoprotein diacylglyceryl transferase</fullName>
        <ecNumber evidence="7">2.5.1.145</ecNumber>
    </recommendedName>
</protein>
<dbReference type="PANTHER" id="PTHR30589:SF0">
    <property type="entry name" value="PHOSPHATIDYLGLYCEROL--PROLIPOPROTEIN DIACYLGLYCERYL TRANSFERASE"/>
    <property type="match status" value="1"/>
</dbReference>
<keyword evidence="3 7" id="KW-0808">Transferase</keyword>
<dbReference type="EMBL" id="DXEV01000180">
    <property type="protein sequence ID" value="HIX57616.1"/>
    <property type="molecule type" value="Genomic_DNA"/>
</dbReference>
<evidence type="ECO:0000313" key="8">
    <source>
        <dbReference type="EMBL" id="HIX57616.1"/>
    </source>
</evidence>
<dbReference type="AlphaFoldDB" id="A0A9D1WEC3"/>